<dbReference type="Gramene" id="HORVU.MOREX.r3.1HG0007460.1">
    <property type="protein sequence ID" value="HORVU.MOREX.r3.1HG0007460.1"/>
    <property type="gene ID" value="HORVU.MOREX.r3.1HG0007460"/>
</dbReference>
<dbReference type="PANTHER" id="PTHR33453:SF25">
    <property type="entry name" value="RRNA N-GLYCOSIDASE"/>
    <property type="match status" value="1"/>
</dbReference>
<dbReference type="InterPro" id="IPR046533">
    <property type="entry name" value="DUF6598"/>
</dbReference>
<dbReference type="PRINTS" id="PR00396">
    <property type="entry name" value="SHIGARICIN"/>
</dbReference>
<dbReference type="GO" id="GO:0090729">
    <property type="term" value="F:toxin activity"/>
    <property type="evidence" value="ECO:0007669"/>
    <property type="project" value="UniProtKB-KW"/>
</dbReference>
<dbReference type="Gene3D" id="3.40.420.10">
    <property type="entry name" value="Ricin (A subunit), domain 1"/>
    <property type="match status" value="1"/>
</dbReference>
<dbReference type="AlphaFoldDB" id="A0A8I6W3Y5"/>
<dbReference type="EnsemblPlants" id="HORVU.MOREX.r3.1HG0007460.1">
    <property type="protein sequence ID" value="HORVU.MOREX.r3.1HG0007460.1"/>
    <property type="gene ID" value="HORVU.MOREX.r3.1HG0007460"/>
</dbReference>
<comment type="similarity">
    <text evidence="1">Belongs to the ribosome-inactivating protein family.</text>
</comment>
<keyword evidence="1" id="KW-0800">Toxin</keyword>
<dbReference type="InterPro" id="IPR036041">
    <property type="entry name" value="Ribosome-inact_prot_sf"/>
</dbReference>
<dbReference type="GO" id="GO:0030598">
    <property type="term" value="F:rRNA N-glycosylase activity"/>
    <property type="evidence" value="ECO:0007669"/>
    <property type="project" value="UniProtKB-EC"/>
</dbReference>
<proteinExistence type="inferred from homology"/>
<feature type="domain" description="DUF6598" evidence="2">
    <location>
        <begin position="24"/>
        <end position="211"/>
    </location>
</feature>
<keyword evidence="1" id="KW-0378">Hydrolase</keyword>
<dbReference type="GO" id="GO:0006952">
    <property type="term" value="P:defense response"/>
    <property type="evidence" value="ECO:0007669"/>
    <property type="project" value="UniProtKB-KW"/>
</dbReference>
<dbReference type="Pfam" id="PF00161">
    <property type="entry name" value="RIP"/>
    <property type="match status" value="1"/>
</dbReference>
<dbReference type="GO" id="GO:0017148">
    <property type="term" value="P:negative regulation of translation"/>
    <property type="evidence" value="ECO:0007669"/>
    <property type="project" value="UniProtKB-KW"/>
</dbReference>
<reference evidence="4" key="1">
    <citation type="journal article" date="2012" name="Nature">
        <title>A physical, genetic and functional sequence assembly of the barley genome.</title>
        <authorList>
            <consortium name="The International Barley Genome Sequencing Consortium"/>
            <person name="Mayer K.F."/>
            <person name="Waugh R."/>
            <person name="Brown J.W."/>
            <person name="Schulman A."/>
            <person name="Langridge P."/>
            <person name="Platzer M."/>
            <person name="Fincher G.B."/>
            <person name="Muehlbauer G.J."/>
            <person name="Sato K."/>
            <person name="Close T.J."/>
            <person name="Wise R.P."/>
            <person name="Stein N."/>
        </authorList>
    </citation>
    <scope>NUCLEOTIDE SEQUENCE [LARGE SCALE GENOMIC DNA]</scope>
    <source>
        <strain evidence="4">cv. Morex</strain>
    </source>
</reference>
<sequence>MLLSSTFFFFDINVVPYFACGTQGLNNLALSGPYRAISADGSFTIQVDGIIPGTDASKVSADMCWDCYSHDKAVYNKVLTNRITTEKGQLAEVTYAVLSDAVEATLQIKMTGVDPAVLYGEITAHNQHYGGSSVLLFSRTRWQAIKVDSAQEEEEEGRRRGEEDGWVPVPLARSVLAVPLGSPLEIRVDLSAWHEEQTDSFKEDMEFSLIHQHMGEIQRHSVVVQVTSLDICTLPEQSHIALPALATTWVPGMTSTRSESEIPNELHLSLDLNVTCGSARYGAFMDDFREKLADHPGKAVVHGRSVLARQQYGKPARLFMIKLAGDKEYERVTLAVRDDNLRLVGFKNQYESWYEFGMKPWLQESGVELGSDGSYESLLGRAEDRWQKLKLGRMPAIEAMRTLSTYRDRVRVIVDQDTKLALACVMVMICEAARFAEIYKKVKQGWEGEICITDRQVQHIHNWENISRFLFDRRWRVTNIGLENQSDAADVTYLVFDVTRPLLEVLGVRADSRFNGIISVVDVEGHKVIIYNNNPGGQRADTPSEEINFHRKEIKQDLPTTATYRPIPANGEIHIQVHGNPTTHTRLTLVWDGHSDKAHCQYNTVKTHRITIADSIAVLTYAVLCDAVEATVKVQLNLKEHETGTVAGVYGEITATNQHYGSESVLLFSHPKEQEVKPEVNASDAAISIPLKLMRDFIAASLERVLVIKVSLRAVCSSHEEPICFDQELRFNPYMGSEQTMKIDAPTMEAQVMFITGA</sequence>
<dbReference type="SMR" id="A0A8I6W3Y5"/>
<dbReference type="SUPFAM" id="SSF56371">
    <property type="entry name" value="Ribosome inactivating proteins (RIP)"/>
    <property type="match status" value="1"/>
</dbReference>
<dbReference type="InterPro" id="IPR017989">
    <property type="entry name" value="Ribosome_inactivat_1/2"/>
</dbReference>
<keyword evidence="4" id="KW-1185">Reference proteome</keyword>
<evidence type="ECO:0000313" key="4">
    <source>
        <dbReference type="Proteomes" id="UP000011116"/>
    </source>
</evidence>
<protein>
    <recommendedName>
        <fullName evidence="2">DUF6598 domain-containing protein</fullName>
    </recommendedName>
</protein>
<dbReference type="InterPro" id="IPR016138">
    <property type="entry name" value="Ribosome_inactivat_prot_sub1"/>
</dbReference>
<comment type="catalytic activity">
    <reaction evidence="1">
        <text>Endohydrolysis of the N-glycosidic bond at one specific adenosine on the 28S rRNA.</text>
        <dbReference type="EC" id="3.2.2.22"/>
    </reaction>
</comment>
<feature type="domain" description="DUF6598" evidence="2">
    <location>
        <begin position="571"/>
        <end position="752"/>
    </location>
</feature>
<organism evidence="3 4">
    <name type="scientific">Hordeum vulgare subsp. vulgare</name>
    <name type="common">Domesticated barley</name>
    <dbReference type="NCBI Taxonomy" id="112509"/>
    <lineage>
        <taxon>Eukaryota</taxon>
        <taxon>Viridiplantae</taxon>
        <taxon>Streptophyta</taxon>
        <taxon>Embryophyta</taxon>
        <taxon>Tracheophyta</taxon>
        <taxon>Spermatophyta</taxon>
        <taxon>Magnoliopsida</taxon>
        <taxon>Liliopsida</taxon>
        <taxon>Poales</taxon>
        <taxon>Poaceae</taxon>
        <taxon>BOP clade</taxon>
        <taxon>Pooideae</taxon>
        <taxon>Triticodae</taxon>
        <taxon>Triticeae</taxon>
        <taxon>Hordeinae</taxon>
        <taxon>Hordeum</taxon>
    </lineage>
</organism>
<dbReference type="Proteomes" id="UP000011116">
    <property type="component" value="Chromosome 1H"/>
</dbReference>
<accession>A0A8I6W3Y5</accession>
<name>A0A8I6W3Y5_HORVV</name>
<dbReference type="Pfam" id="PF20241">
    <property type="entry name" value="DUF6598"/>
    <property type="match status" value="2"/>
</dbReference>
<dbReference type="PANTHER" id="PTHR33453">
    <property type="match status" value="1"/>
</dbReference>
<reference evidence="3" key="2">
    <citation type="submission" date="2020-10" db="EMBL/GenBank/DDBJ databases">
        <authorList>
            <person name="Scholz U."/>
            <person name="Mascher M."/>
            <person name="Fiebig A."/>
        </authorList>
    </citation>
    <scope>NUCLEOTIDE SEQUENCE [LARGE SCALE GENOMIC DNA]</scope>
    <source>
        <strain evidence="3">cv. Morex</strain>
    </source>
</reference>
<keyword evidence="1" id="KW-0611">Plant defense</keyword>
<evidence type="ECO:0000259" key="2">
    <source>
        <dbReference type="Pfam" id="PF20241"/>
    </source>
</evidence>
<keyword evidence="1" id="KW-0652">Protein synthesis inhibitor</keyword>
<dbReference type="InterPro" id="IPR001574">
    <property type="entry name" value="Ribosome_inactivat_prot"/>
</dbReference>
<evidence type="ECO:0000256" key="1">
    <source>
        <dbReference type="RuleBase" id="RU004915"/>
    </source>
</evidence>
<evidence type="ECO:0000313" key="3">
    <source>
        <dbReference type="EnsemblPlants" id="HORVU.MOREX.r3.1HG0007460.1"/>
    </source>
</evidence>
<reference evidence="3" key="3">
    <citation type="submission" date="2022-01" db="UniProtKB">
        <authorList>
            <consortium name="EnsemblPlants"/>
        </authorList>
    </citation>
    <scope>IDENTIFICATION</scope>
    <source>
        <strain evidence="3">subsp. vulgare</strain>
    </source>
</reference>